<dbReference type="Gene3D" id="2.180.10.10">
    <property type="entry name" value="RHS repeat-associated core"/>
    <property type="match status" value="1"/>
</dbReference>
<evidence type="ECO:0000313" key="5">
    <source>
        <dbReference type="EMBL" id="PAV92299.1"/>
    </source>
</evidence>
<keyword evidence="3" id="KW-0812">Transmembrane</keyword>
<organism evidence="5 6">
    <name type="scientific">Diploscapter pachys</name>
    <dbReference type="NCBI Taxonomy" id="2018661"/>
    <lineage>
        <taxon>Eukaryota</taxon>
        <taxon>Metazoa</taxon>
        <taxon>Ecdysozoa</taxon>
        <taxon>Nematoda</taxon>
        <taxon>Chromadorea</taxon>
        <taxon>Rhabditida</taxon>
        <taxon>Rhabditina</taxon>
        <taxon>Rhabditomorpha</taxon>
        <taxon>Rhabditoidea</taxon>
        <taxon>Rhabditidae</taxon>
        <taxon>Diploscapter</taxon>
    </lineage>
</organism>
<feature type="transmembrane region" description="Helical" evidence="3">
    <location>
        <begin position="2408"/>
        <end position="2427"/>
    </location>
</feature>
<dbReference type="EMBL" id="LIAE01006245">
    <property type="protein sequence ID" value="PAV92299.1"/>
    <property type="molecule type" value="Genomic_DNA"/>
</dbReference>
<evidence type="ECO:0000256" key="2">
    <source>
        <dbReference type="SAM" id="MobiDB-lite"/>
    </source>
</evidence>
<keyword evidence="3" id="KW-0472">Membrane</keyword>
<sequence length="2762" mass="305678">MEQNAMAAKSSVDLKPAADTNTFPVPYQISNQPDGSLPDMQDFGLERVGSVEGGWYSLCPIKAGRALTKGETISACLVHRRTGELTRVDYTATADKLDATKWLADFAEQVAKAGKPITAGGWSDDNEFSSSHEAPRLWCQADYRAFSTAPFSSNIVQVLACDDSFSLAKGKTLSLQVRDLKTQALHEQHFFTAKEDSGWSKALCKQINTGSHLLRAGVLDAATCAVTPGDKGNAFWGPQHAELCVTITEVDWWASDTLDGTAVPSGGTLHAWVYDAFSQRLLGHHAWTPAKAQRASGKWLEPWSTALAGSDVAPYLRIDTTTALLEQRGDGLRIFATLPGDEHTVEGPLLKTAFKAPEDAVLVTVRHPGNQALLHHALFRPQDCKTVPNDQATWVKALADFIEAQKWPQLNVKDGKQLWLPRHAELAIALANVGDGHGWNGDTYGLELLSADEWPRTAAAEPGKLDTYSEPGVTRLMVESLGTELAFRLNKAARDKGYRVMACVPWQNELDLRDAYNSWAAATVAAGGTLDVPFAELTTLEGTAKIAMAAWQYLDTTSYKSEDTIGWVRAICFAAHLDIKRAALKAAYAASDAGTAEIYWKDFDEEIYESIYLSALHKVLVPLYPMRTLDYDLKSIEPIAIENANSIKRLADFSFSISSWDKVFDLAKTQDAVITAVDKTLKVACRLAATFIEKYDPNADFLALVDSYTEIFREISTKGLMEELMKSKAAVRRAVLDVSGGHPDVLNMVEDEDDCTLVETIKLLSLISIAQRPLANQGYDIYLDFPQSERGQKALTVGHIGTLHATGFWHAPEAVTFEPPKKLKKWDEISFLCEDYSQTNRSELFDTTGHSEAGVDPRTGLFHAHYPVASLQGLQGQGPACDLTLHYSALRANEAGLGDGWAWRFSSVQVRDRLLTLADGNQVKFTDAQWDDLGKGEALKLASCVVRSNKNHSEFTLDLPSGRQETLKAPAAEGSDDEEPNKEFHDLVVKTLKAIRDKSKPDFPAKPTNWQQWLLMCVPWFYYATAAIDYDEAVKAWEGDDNIKELKKRIADYEKPFVLLLPSTLESPYGEQLTLEWKRQKGQFLLLAINSGDEALFKAEYVTPQEKKASQVKMQVWPDSEAEKYEVNLDLQGYLLRTLKRLQNGKVLQQVDCDYDDDLALDRVLCGLRELDGSVECVKYQAATQDNGRPGLPRVNLHTLLPGDGHENQVTTYRYDGEFLETDQRIVSVEYESGAHGAREKHLLVHGRVKHDKRVERFELLRGVASEQDHWLAFSTRSDQKKSDTHRLTKGYRYTGAGDEFAELLYAMTAGADSDEPVVRGGGVLIERQHELLAWFFNKSDNADRPKLAGCITRLLANIPHSEREALGRTVEVATQEEDLNGNIQRLHKSDEHTLYRCYYTKAGDNLITLSKLAGLKDLPTLKCPFIPDYAAAPVMAEYQCDPFGNPKGLRLFGYRKVQRGTRDMLEQAEVVVIEGVKAQLKDDRLDADATWTLVGASSPLLWRQRSTEVSVVSAKTAQSKVMQWSVKDTQVTHLGQLKFELKNLQAFEDNPNNAGIVVSVSATTEAGTETLSKELRSRHARRRLEQVEQGKEVHWQYDALGRVTQETHYLLKAGGKGKEKDQKADEQTATTYSDDGKIATHTHASKDVSRSYLDGLQRVWRREWRKHGTQHYVPLEQCSLQGLDASQLLASCSWDYLPGGQAVIEMTPEVWAMGPQAWTRAQGGLDGPGMRSLLQAMAKDKAPATQSALVFEAPGTQNITSQCLVEQGLDDQCLFQRKTDYSYRKDGTFEQVDRLTDPAGNTKMQLLRHFDSSGHVIKYQRTLGKQTDTYNLERDALGRVTQLTRPDNSTVAYSYHGLSNHATQLKVDSKVVATQKVSNVSTLTSRTVGKRAYGFTDTTVTLPDKTILTTAQDAKGMSFKDQKRALSSVTHEDNTLTLSSDASDTAMSSGWTQAYRDENLPGRQQVEQTSPRATRQGYRWQSLRGQTLASLRADGHWQREFTDRLGRVLRTCQDHEEVLHRYDALGRLQSRQAQALKAGGRWQVFSEYDGFGQEVTRRFLSNGIECFKQCLTWRGDGRLASKTSYEKGTQLRAEHFTYDALDRLQKYECKTSAAEHCPQDCQGTAVKAQDFTWDAMSNLTQCVTTGFDDKKHTEDLAYAEADPTQLTGVTRGKAPQEVKWNSNGYLTDAGQHCFSYNAAGQLDKVHDSENKLLARYEYDGSQRLAAQYLEADKSTHELRYDGDELIGELRYDQAGKVSQRTSLSRGLAQYDENEVRWLIDDPQVGVAGQVKDGKLELAPLLPFGEGKAVTGLVNGYNGMRRDPLTGHYHAGNGYRTYDPALRRYAQPDWLSPFGEGGVNDYAHCPDPVNLHDPSGAIMLSRWDQGKQLASYQQALQDTQKMPVGGRWRGLAFSALVAVVGAVLTLFTGGMSAIVLGFVTAMSVLSFAFEVAAVFTADTNPELSRKLSIVSVATGVLSTLGFSGLFKLGFNGLKLMARGAKLLGKGAKVVWNAGKTFARYGFKGLSGARRAARAGGRVSTYADELLRGSGVSGEVGGLWRRAKSHLTGTVEIYTKTNFANAGAIGKIGSYMQAKGMHLPLVSRHLPTHLSQSAVYAADIVGNVLDANLLQGTILSSTGLEEQRLALLAEEQPERGAGGPISVRNAGDSTSARVPRLPYVGTVRHRVPPATQGVAIMSDTKGKTGKVVEFDDHEGYGYIDYKHQGTRVYLPKDQAAGLEDDVEVIFDIRLVGNKPYAINVRRK</sequence>
<reference evidence="5 6" key="1">
    <citation type="journal article" date="2017" name="Curr. Biol.">
        <title>Genome architecture and evolution of a unichromosomal asexual nematode.</title>
        <authorList>
            <person name="Fradin H."/>
            <person name="Zegar C."/>
            <person name="Gutwein M."/>
            <person name="Lucas J."/>
            <person name="Kovtun M."/>
            <person name="Corcoran D."/>
            <person name="Baugh L.R."/>
            <person name="Kiontke K."/>
            <person name="Gunsalus K."/>
            <person name="Fitch D.H."/>
            <person name="Piano F."/>
        </authorList>
    </citation>
    <scope>NUCLEOTIDE SEQUENCE [LARGE SCALE GENOMIC DNA]</scope>
    <source>
        <strain evidence="5">PF1309</strain>
    </source>
</reference>
<dbReference type="Gene3D" id="3.30.70.2150">
    <property type="match status" value="2"/>
</dbReference>
<feature type="transmembrane region" description="Helical" evidence="3">
    <location>
        <begin position="2467"/>
        <end position="2488"/>
    </location>
</feature>
<gene>
    <name evidence="5" type="ORF">WR25_17620</name>
</gene>
<dbReference type="InterPro" id="IPR056823">
    <property type="entry name" value="TEN-like_YD-shell"/>
</dbReference>
<feature type="region of interest" description="Disordered" evidence="2">
    <location>
        <begin position="1956"/>
        <end position="1977"/>
    </location>
</feature>
<proteinExistence type="predicted"/>
<accession>A0A2A2M1L0</accession>
<keyword evidence="3" id="KW-1133">Transmembrane helix</keyword>
<evidence type="ECO:0000256" key="1">
    <source>
        <dbReference type="ARBA" id="ARBA00022737"/>
    </source>
</evidence>
<comment type="caution">
    <text evidence="5">The sequence shown here is derived from an EMBL/GenBank/DDBJ whole genome shotgun (WGS) entry which is preliminary data.</text>
</comment>
<dbReference type="NCBIfam" id="TIGR03696">
    <property type="entry name" value="Rhs_assc_core"/>
    <property type="match status" value="1"/>
</dbReference>
<feature type="domain" description="Teneurin-like YD-shell" evidence="4">
    <location>
        <begin position="2045"/>
        <end position="2234"/>
    </location>
</feature>
<dbReference type="Pfam" id="PF25023">
    <property type="entry name" value="TEN_YD-shell"/>
    <property type="match status" value="1"/>
</dbReference>
<feature type="compositionally biased region" description="Basic and acidic residues" evidence="2">
    <location>
        <begin position="1617"/>
        <end position="1627"/>
    </location>
</feature>
<evidence type="ECO:0000259" key="4">
    <source>
        <dbReference type="Pfam" id="PF25023"/>
    </source>
</evidence>
<evidence type="ECO:0000256" key="3">
    <source>
        <dbReference type="SAM" id="Phobius"/>
    </source>
</evidence>
<keyword evidence="6" id="KW-1185">Reference proteome</keyword>
<evidence type="ECO:0000313" key="6">
    <source>
        <dbReference type="Proteomes" id="UP000218231"/>
    </source>
</evidence>
<dbReference type="Proteomes" id="UP000218231">
    <property type="component" value="Unassembled WGS sequence"/>
</dbReference>
<protein>
    <recommendedName>
        <fullName evidence="4">Teneurin-like YD-shell domain-containing protein</fullName>
    </recommendedName>
</protein>
<feature type="transmembrane region" description="Helical" evidence="3">
    <location>
        <begin position="2434"/>
        <end position="2455"/>
    </location>
</feature>
<dbReference type="InterPro" id="IPR022385">
    <property type="entry name" value="Rhs_assc_core"/>
</dbReference>
<feature type="region of interest" description="Disordered" evidence="2">
    <location>
        <begin position="1614"/>
        <end position="1633"/>
    </location>
</feature>
<dbReference type="STRING" id="2018661.A0A2A2M1L0"/>
<name>A0A2A2M1L0_9BILA</name>
<keyword evidence="1" id="KW-0677">Repeat</keyword>